<dbReference type="SMART" id="SM00387">
    <property type="entry name" value="HATPase_c"/>
    <property type="match status" value="1"/>
</dbReference>
<dbReference type="Gene3D" id="2.60.40.2380">
    <property type="match status" value="1"/>
</dbReference>
<feature type="modified residue" description="4-aspartylphosphate" evidence="5">
    <location>
        <position position="758"/>
    </location>
</feature>
<evidence type="ECO:0000256" key="2">
    <source>
        <dbReference type="ARBA" id="ARBA00012438"/>
    </source>
</evidence>
<dbReference type="PANTHER" id="PTHR45339:SF1">
    <property type="entry name" value="HYBRID SIGNAL TRANSDUCTION HISTIDINE KINASE J"/>
    <property type="match status" value="1"/>
</dbReference>
<feature type="domain" description="Response regulatory" evidence="10">
    <location>
        <begin position="709"/>
        <end position="826"/>
    </location>
</feature>
<dbReference type="InterPro" id="IPR004358">
    <property type="entry name" value="Sig_transdc_His_kin-like_C"/>
</dbReference>
<feature type="transmembrane region" description="Helical" evidence="7">
    <location>
        <begin position="269"/>
        <end position="288"/>
    </location>
</feature>
<feature type="domain" description="Histidine kinase" evidence="9">
    <location>
        <begin position="453"/>
        <end position="678"/>
    </location>
</feature>
<reference evidence="11 12" key="1">
    <citation type="submission" date="2017-05" db="EMBL/GenBank/DDBJ databases">
        <title>Genomic insights into alkan degradation activity of Oleiphilus messinensis.</title>
        <authorList>
            <person name="Kozyavkin S.A."/>
            <person name="Slesarev A.I."/>
            <person name="Golyshin P.N."/>
            <person name="Korzhenkov A."/>
            <person name="Golyshina O.N."/>
            <person name="Toshchakov S.V."/>
        </authorList>
    </citation>
    <scope>NUCLEOTIDE SEQUENCE [LARGE SCALE GENOMIC DNA]</scope>
    <source>
        <strain evidence="11 12">ME102</strain>
    </source>
</reference>
<evidence type="ECO:0000313" key="11">
    <source>
        <dbReference type="EMBL" id="ARU56748.1"/>
    </source>
</evidence>
<dbReference type="SUPFAM" id="SSF55874">
    <property type="entry name" value="ATPase domain of HSP90 chaperone/DNA topoisomerase II/histidine kinase"/>
    <property type="match status" value="1"/>
</dbReference>
<organism evidence="11 12">
    <name type="scientific">Oleiphilus messinensis</name>
    <dbReference type="NCBI Taxonomy" id="141451"/>
    <lineage>
        <taxon>Bacteria</taxon>
        <taxon>Pseudomonadati</taxon>
        <taxon>Pseudomonadota</taxon>
        <taxon>Gammaproteobacteria</taxon>
        <taxon>Oceanospirillales</taxon>
        <taxon>Oleiphilaceae</taxon>
        <taxon>Oleiphilus</taxon>
    </lineage>
</organism>
<feature type="coiled-coil region" evidence="6">
    <location>
        <begin position="408"/>
        <end position="443"/>
    </location>
</feature>
<feature type="transmembrane region" description="Helical" evidence="7">
    <location>
        <begin position="232"/>
        <end position="257"/>
    </location>
</feature>
<feature type="signal peptide" evidence="8">
    <location>
        <begin position="1"/>
        <end position="25"/>
    </location>
</feature>
<evidence type="ECO:0000259" key="10">
    <source>
        <dbReference type="PROSITE" id="PS50110"/>
    </source>
</evidence>
<keyword evidence="4" id="KW-0902">Two-component regulatory system</keyword>
<sequence>MRQYVVLLSLAASFLLLVPPNVAFASGFIENKVDWVQLRHEKATLKTTYFENKDTPKSVQDFTPDFIEHHFKPTPENHSFGFSKSRYWFYTEINIRNLAGSEHYERFEAFLEIAYPHLDNLWVYDLSAYDADTQTLIDLMSHLGDRQSHNNRPIASTTYKIPVSLEPDKTLKLLIFVHSTSSIQLPIYLWHPDNLLEQTQDLSLVYGIYFGITVVMALYNLFLGFSIRDISYFYYVGSIVLFALLQATLWGYSFQYFWPDQITFNEKSIPLLTFSVIVVDALFSRAFLQTAKNHRILDRVLLAIAFMNTVAFLAAWQFLPYQLAINIAIWSALLLCTVLLYTGIKLWRKGVIQARFYVLAWAVLLIGSVIYGFSIKGVLPINSITLHAAQLGSALEVIFLSFALADRINRMRLEKQEVERSTKLAMEEKNRDLNQILEALRKSNTVKDQFLATISHELRTPMHGIQSALELLTADRPESQDQTHLTAARSCAGHMTQMVESLLEFSEVQSGTLQLRQEPFNLHQALNPILEKIEADCRRKNITFQHLPARLNQHLIGDEKRLGEVLLQILDNAVKFTHTGSVTFAWEINVADSVIETKFVISDTGVGIDPKIKAHIFKPFNQGDSSFSRQYGGLGFGMSLSKALVETMGGTIHYDSVTRQNSDIDNGTQITIQIPWQKGTEIIASHDNRALKPTEGVDSTDSQTETALPVLIVEDNPVNQLLLKTIVIKLGYPVETANNGGEAIEMCNKLSFCCILMDCQMPIIDGFEATRTIRAHSGKNNRTPIIAVTANAMSGDRERCLASGMSDYLKKPVSKSQLKRCIEANLCPETDT</sequence>
<dbReference type="InterPro" id="IPR003594">
    <property type="entry name" value="HATPase_dom"/>
</dbReference>
<dbReference type="EMBL" id="CP021425">
    <property type="protein sequence ID" value="ARU56748.1"/>
    <property type="molecule type" value="Genomic_DNA"/>
</dbReference>
<keyword evidence="8" id="KW-0732">Signal</keyword>
<dbReference type="InterPro" id="IPR003661">
    <property type="entry name" value="HisK_dim/P_dom"/>
</dbReference>
<dbReference type="Proteomes" id="UP000196027">
    <property type="component" value="Chromosome"/>
</dbReference>
<keyword evidence="3 5" id="KW-0597">Phosphoprotein</keyword>
<evidence type="ECO:0000256" key="7">
    <source>
        <dbReference type="SAM" id="Phobius"/>
    </source>
</evidence>
<accession>A0A1Y0I8C8</accession>
<dbReference type="PROSITE" id="PS50110">
    <property type="entry name" value="RESPONSE_REGULATORY"/>
    <property type="match status" value="1"/>
</dbReference>
<dbReference type="SUPFAM" id="SSF47384">
    <property type="entry name" value="Homodimeric domain of signal transducing histidine kinase"/>
    <property type="match status" value="1"/>
</dbReference>
<protein>
    <recommendedName>
        <fullName evidence="2">histidine kinase</fullName>
        <ecNumber evidence="2">2.7.13.3</ecNumber>
    </recommendedName>
</protein>
<evidence type="ECO:0000256" key="3">
    <source>
        <dbReference type="ARBA" id="ARBA00022553"/>
    </source>
</evidence>
<dbReference type="Pfam" id="PF07695">
    <property type="entry name" value="7TMR-DISM_7TM"/>
    <property type="match status" value="1"/>
</dbReference>
<dbReference type="InterPro" id="IPR036890">
    <property type="entry name" value="HATPase_C_sf"/>
</dbReference>
<keyword evidence="7" id="KW-0472">Membrane</keyword>
<dbReference type="AlphaFoldDB" id="A0A1Y0I8C8"/>
<dbReference type="PROSITE" id="PS50109">
    <property type="entry name" value="HIS_KIN"/>
    <property type="match status" value="1"/>
</dbReference>
<dbReference type="Pfam" id="PF00512">
    <property type="entry name" value="HisKA"/>
    <property type="match status" value="1"/>
</dbReference>
<dbReference type="KEGG" id="ome:OLMES_2698"/>
<dbReference type="RefSeq" id="WP_087461711.1">
    <property type="nucleotide sequence ID" value="NZ_CP021425.1"/>
</dbReference>
<name>A0A1Y0I8C8_9GAMM</name>
<keyword evidence="7" id="KW-0812">Transmembrane</keyword>
<keyword evidence="12" id="KW-1185">Reference proteome</keyword>
<dbReference type="InterPro" id="IPR005467">
    <property type="entry name" value="His_kinase_dom"/>
</dbReference>
<dbReference type="InterPro" id="IPR036097">
    <property type="entry name" value="HisK_dim/P_sf"/>
</dbReference>
<dbReference type="EC" id="2.7.13.3" evidence="2"/>
<dbReference type="Pfam" id="PF02518">
    <property type="entry name" value="HATPase_c"/>
    <property type="match status" value="1"/>
</dbReference>
<dbReference type="InterPro" id="IPR011623">
    <property type="entry name" value="7TMR_DISM_rcpt_extracell_dom1"/>
</dbReference>
<comment type="catalytic activity">
    <reaction evidence="1">
        <text>ATP + protein L-histidine = ADP + protein N-phospho-L-histidine.</text>
        <dbReference type="EC" id="2.7.13.3"/>
    </reaction>
</comment>
<dbReference type="Gene3D" id="3.40.50.2300">
    <property type="match status" value="1"/>
</dbReference>
<dbReference type="PANTHER" id="PTHR45339">
    <property type="entry name" value="HYBRID SIGNAL TRANSDUCTION HISTIDINE KINASE J"/>
    <property type="match status" value="1"/>
</dbReference>
<evidence type="ECO:0000256" key="8">
    <source>
        <dbReference type="SAM" id="SignalP"/>
    </source>
</evidence>
<dbReference type="GO" id="GO:0000155">
    <property type="term" value="F:phosphorelay sensor kinase activity"/>
    <property type="evidence" value="ECO:0007669"/>
    <property type="project" value="InterPro"/>
</dbReference>
<evidence type="ECO:0000256" key="4">
    <source>
        <dbReference type="ARBA" id="ARBA00023012"/>
    </source>
</evidence>
<dbReference type="InterPro" id="IPR001789">
    <property type="entry name" value="Sig_transdc_resp-reg_receiver"/>
</dbReference>
<evidence type="ECO:0000256" key="1">
    <source>
        <dbReference type="ARBA" id="ARBA00000085"/>
    </source>
</evidence>
<proteinExistence type="predicted"/>
<keyword evidence="6" id="KW-0175">Coiled coil</keyword>
<dbReference type="Pfam" id="PF07696">
    <property type="entry name" value="7TMR-DISMED2"/>
    <property type="match status" value="1"/>
</dbReference>
<dbReference type="OrthoDB" id="9809567at2"/>
<feature type="transmembrane region" description="Helical" evidence="7">
    <location>
        <begin position="204"/>
        <end position="225"/>
    </location>
</feature>
<feature type="transmembrane region" description="Helical" evidence="7">
    <location>
        <begin position="325"/>
        <end position="344"/>
    </location>
</feature>
<dbReference type="Gene3D" id="1.10.287.130">
    <property type="match status" value="1"/>
</dbReference>
<gene>
    <name evidence="11" type="primary">ladS</name>
    <name evidence="11" type="ORF">OLMES_2698</name>
</gene>
<evidence type="ECO:0000313" key="12">
    <source>
        <dbReference type="Proteomes" id="UP000196027"/>
    </source>
</evidence>
<evidence type="ECO:0000256" key="5">
    <source>
        <dbReference type="PROSITE-ProRule" id="PRU00169"/>
    </source>
</evidence>
<dbReference type="InterPro" id="IPR011622">
    <property type="entry name" value="7TMR_DISM_rcpt_extracell_dom2"/>
</dbReference>
<feature type="transmembrane region" description="Helical" evidence="7">
    <location>
        <begin position="300"/>
        <end position="319"/>
    </location>
</feature>
<evidence type="ECO:0000259" key="9">
    <source>
        <dbReference type="PROSITE" id="PS50109"/>
    </source>
</evidence>
<evidence type="ECO:0000256" key="6">
    <source>
        <dbReference type="SAM" id="Coils"/>
    </source>
</evidence>
<dbReference type="PRINTS" id="PR00344">
    <property type="entry name" value="BCTRLSENSOR"/>
</dbReference>
<dbReference type="Gene3D" id="3.30.565.10">
    <property type="entry name" value="Histidine kinase-like ATPase, C-terminal domain"/>
    <property type="match status" value="1"/>
</dbReference>
<dbReference type="InterPro" id="IPR011006">
    <property type="entry name" value="CheY-like_superfamily"/>
</dbReference>
<dbReference type="SMART" id="SM00448">
    <property type="entry name" value="REC"/>
    <property type="match status" value="1"/>
</dbReference>
<dbReference type="CDD" id="cd00082">
    <property type="entry name" value="HisKA"/>
    <property type="match status" value="1"/>
</dbReference>
<dbReference type="Pfam" id="PF00072">
    <property type="entry name" value="Response_reg"/>
    <property type="match status" value="1"/>
</dbReference>
<feature type="chain" id="PRO_5012282023" description="histidine kinase" evidence="8">
    <location>
        <begin position="26"/>
        <end position="832"/>
    </location>
</feature>
<dbReference type="SMART" id="SM00388">
    <property type="entry name" value="HisKA"/>
    <property type="match status" value="1"/>
</dbReference>
<feature type="transmembrane region" description="Helical" evidence="7">
    <location>
        <begin position="356"/>
        <end position="375"/>
    </location>
</feature>
<dbReference type="SUPFAM" id="SSF52172">
    <property type="entry name" value="CheY-like"/>
    <property type="match status" value="1"/>
</dbReference>
<dbReference type="CDD" id="cd17546">
    <property type="entry name" value="REC_hyHK_CKI1_RcsC-like"/>
    <property type="match status" value="1"/>
</dbReference>
<keyword evidence="7" id="KW-1133">Transmembrane helix</keyword>